<dbReference type="GO" id="GO:0019915">
    <property type="term" value="P:lipid storage"/>
    <property type="evidence" value="ECO:0007669"/>
    <property type="project" value="InterPro"/>
</dbReference>
<evidence type="ECO:0000256" key="3">
    <source>
        <dbReference type="ARBA" id="ARBA00022801"/>
    </source>
</evidence>
<proteinExistence type="predicted"/>
<evidence type="ECO:0000256" key="4">
    <source>
        <dbReference type="ARBA" id="ARBA00022824"/>
    </source>
</evidence>
<feature type="transmembrane region" description="Helical" evidence="9">
    <location>
        <begin position="20"/>
        <end position="38"/>
    </location>
</feature>
<keyword evidence="3" id="KW-0378">Hydrolase</keyword>
<keyword evidence="6" id="KW-0443">Lipid metabolism</keyword>
<dbReference type="FunCoup" id="A0A316V6X7">
    <property type="interactions" value="129"/>
</dbReference>
<dbReference type="GeneID" id="37024788"/>
<dbReference type="GO" id="GO:0010945">
    <property type="term" value="F:coenzyme A diphosphatase activity"/>
    <property type="evidence" value="ECO:0007669"/>
    <property type="project" value="InterPro"/>
</dbReference>
<feature type="region of interest" description="Disordered" evidence="8">
    <location>
        <begin position="125"/>
        <end position="162"/>
    </location>
</feature>
<dbReference type="InterPro" id="IPR019388">
    <property type="entry name" value="FIT"/>
</dbReference>
<feature type="transmembrane region" description="Helical" evidence="9">
    <location>
        <begin position="100"/>
        <end position="118"/>
    </location>
</feature>
<dbReference type="AlphaFoldDB" id="A0A316V6X7"/>
<evidence type="ECO:0000256" key="5">
    <source>
        <dbReference type="ARBA" id="ARBA00022989"/>
    </source>
</evidence>
<keyword evidence="7 9" id="KW-0472">Membrane</keyword>
<dbReference type="GO" id="GO:0034389">
    <property type="term" value="P:lipid droplet organization"/>
    <property type="evidence" value="ECO:0007669"/>
    <property type="project" value="TreeGrafter"/>
</dbReference>
<dbReference type="EMBL" id="KZ819606">
    <property type="protein sequence ID" value="PWN32251.1"/>
    <property type="molecule type" value="Genomic_DNA"/>
</dbReference>
<evidence type="ECO:0000313" key="11">
    <source>
        <dbReference type="Proteomes" id="UP000245771"/>
    </source>
</evidence>
<evidence type="ECO:0000256" key="7">
    <source>
        <dbReference type="ARBA" id="ARBA00023136"/>
    </source>
</evidence>
<dbReference type="STRING" id="1280837.A0A316V6X7"/>
<dbReference type="PANTHER" id="PTHR23129:SF0">
    <property type="entry name" value="ACYL-COENZYME A DIPHOSPHATASE FITM2"/>
    <property type="match status" value="1"/>
</dbReference>
<accession>A0A316V6X7</accession>
<keyword evidence="2 9" id="KW-0812">Transmembrane</keyword>
<evidence type="ECO:0000256" key="9">
    <source>
        <dbReference type="SAM" id="Phobius"/>
    </source>
</evidence>
<dbReference type="Proteomes" id="UP000245771">
    <property type="component" value="Unassembled WGS sequence"/>
</dbReference>
<dbReference type="PANTHER" id="PTHR23129">
    <property type="entry name" value="ACYL-COENZYME A DIPHOSPHATASE FITM2"/>
    <property type="match status" value="1"/>
</dbReference>
<evidence type="ECO:0000256" key="1">
    <source>
        <dbReference type="ARBA" id="ARBA00004477"/>
    </source>
</evidence>
<name>A0A316V6X7_9BASI</name>
<feature type="transmembrane region" description="Helical" evidence="9">
    <location>
        <begin position="180"/>
        <end position="198"/>
    </location>
</feature>
<evidence type="ECO:0000256" key="6">
    <source>
        <dbReference type="ARBA" id="ARBA00023098"/>
    </source>
</evidence>
<organism evidence="10 11">
    <name type="scientific">Meira miltonrushii</name>
    <dbReference type="NCBI Taxonomy" id="1280837"/>
    <lineage>
        <taxon>Eukaryota</taxon>
        <taxon>Fungi</taxon>
        <taxon>Dikarya</taxon>
        <taxon>Basidiomycota</taxon>
        <taxon>Ustilaginomycotina</taxon>
        <taxon>Exobasidiomycetes</taxon>
        <taxon>Exobasidiales</taxon>
        <taxon>Brachybasidiaceae</taxon>
        <taxon>Meira</taxon>
    </lineage>
</organism>
<keyword evidence="11" id="KW-1185">Reference proteome</keyword>
<comment type="subcellular location">
    <subcellularLocation>
        <location evidence="1">Endoplasmic reticulum membrane</location>
        <topology evidence="1">Multi-pass membrane protein</topology>
    </subcellularLocation>
</comment>
<evidence type="ECO:0000256" key="2">
    <source>
        <dbReference type="ARBA" id="ARBA00022692"/>
    </source>
</evidence>
<feature type="compositionally biased region" description="Basic and acidic residues" evidence="8">
    <location>
        <begin position="125"/>
        <end position="154"/>
    </location>
</feature>
<keyword evidence="5 9" id="KW-1133">Transmembrane helix</keyword>
<keyword evidence="4" id="KW-0256">Endoplasmic reticulum</keyword>
<protein>
    <submittedName>
        <fullName evidence="10">Uncharacterized protein</fullName>
    </submittedName>
</protein>
<gene>
    <name evidence="10" type="ORF">FA14DRAFT_86545</name>
</gene>
<evidence type="ECO:0000256" key="8">
    <source>
        <dbReference type="SAM" id="MobiDB-lite"/>
    </source>
</evidence>
<dbReference type="Pfam" id="PF10261">
    <property type="entry name" value="FIT"/>
    <property type="match status" value="1"/>
</dbReference>
<dbReference type="OrthoDB" id="5579088at2759"/>
<dbReference type="GO" id="GO:0008654">
    <property type="term" value="P:phospholipid biosynthetic process"/>
    <property type="evidence" value="ECO:0007669"/>
    <property type="project" value="TreeGrafter"/>
</dbReference>
<dbReference type="GO" id="GO:0005789">
    <property type="term" value="C:endoplasmic reticulum membrane"/>
    <property type="evidence" value="ECO:0007669"/>
    <property type="project" value="UniProtKB-SubCell"/>
</dbReference>
<feature type="transmembrane region" description="Helical" evidence="9">
    <location>
        <begin position="344"/>
        <end position="368"/>
    </location>
</feature>
<sequence length="392" mass="43001">MRPGARASGLPLNLERYNLVYMGFFTAIVLSGTIYSLLHGTHSYNVLLSNLGTIATNAAESLTADEDPSEVADAQEGISKVIANIPTTFLADRRNLLNRLFTKFAWFWTTLAFIAQAVTVRSKTPRPDIVRTESGSEDHSAVKEKKEKRVERQQKRGTSASTNDDVDLQATVMGALSISLLRYVIATILWVFFARWFLGPPVMERIRHYTGAVCVPVHHSTPQTSSSAINSLLPSTIETQHCYTGASLSEKSHPQLFNSFGTSNVSAGILRPRWKGGHDISGHTYILIISSLYLLEEITPFLPYLFPTSFHQSIASILPRPLWAPVNPFSASAQQSQTLATRNLIAISAILALLTLWTGSLMVTSIYFHTPQEKVSGLFVALAASLLIPKGG</sequence>
<reference evidence="10 11" key="1">
    <citation type="journal article" date="2018" name="Mol. Biol. Evol.">
        <title>Broad Genomic Sampling Reveals a Smut Pathogenic Ancestry of the Fungal Clade Ustilaginomycotina.</title>
        <authorList>
            <person name="Kijpornyongpan T."/>
            <person name="Mondo S.J."/>
            <person name="Barry K."/>
            <person name="Sandor L."/>
            <person name="Lee J."/>
            <person name="Lipzen A."/>
            <person name="Pangilinan J."/>
            <person name="LaButti K."/>
            <person name="Hainaut M."/>
            <person name="Henrissat B."/>
            <person name="Grigoriev I.V."/>
            <person name="Spatafora J.W."/>
            <person name="Aime M.C."/>
        </authorList>
    </citation>
    <scope>NUCLEOTIDE SEQUENCE [LARGE SCALE GENOMIC DNA]</scope>
    <source>
        <strain evidence="10 11">MCA 3882</strain>
    </source>
</reference>
<dbReference type="InParanoid" id="A0A316V6X7"/>
<evidence type="ECO:0000313" key="10">
    <source>
        <dbReference type="EMBL" id="PWN32251.1"/>
    </source>
</evidence>
<dbReference type="RefSeq" id="XP_025352553.1">
    <property type="nucleotide sequence ID" value="XM_025503007.1"/>
</dbReference>